<reference evidence="1" key="1">
    <citation type="journal article" date="2014" name="Front. Microbiol.">
        <title>High frequency of phylogenetically diverse reductive dehalogenase-homologous genes in deep subseafloor sedimentary metagenomes.</title>
        <authorList>
            <person name="Kawai M."/>
            <person name="Futagami T."/>
            <person name="Toyoda A."/>
            <person name="Takaki Y."/>
            <person name="Nishi S."/>
            <person name="Hori S."/>
            <person name="Arai W."/>
            <person name="Tsubouchi T."/>
            <person name="Morono Y."/>
            <person name="Uchiyama I."/>
            <person name="Ito T."/>
            <person name="Fujiyama A."/>
            <person name="Inagaki F."/>
            <person name="Takami H."/>
        </authorList>
    </citation>
    <scope>NUCLEOTIDE SEQUENCE</scope>
    <source>
        <strain evidence="1">Expedition CK06-06</strain>
    </source>
</reference>
<feature type="non-terminal residue" evidence="1">
    <location>
        <position position="199"/>
    </location>
</feature>
<dbReference type="AlphaFoldDB" id="X1GR71"/>
<dbReference type="EMBL" id="BARU01018800">
    <property type="protein sequence ID" value="GAH60391.1"/>
    <property type="molecule type" value="Genomic_DNA"/>
</dbReference>
<gene>
    <name evidence="1" type="ORF">S03H2_31037</name>
</gene>
<name>X1GR71_9ZZZZ</name>
<protein>
    <submittedName>
        <fullName evidence="1">Uncharacterized protein</fullName>
    </submittedName>
</protein>
<sequence length="199" mass="23622">MNELSKEKYDEFILVSKRFVNKWIDSVNDDSMENFINDVKEADSYRFTNSYEWYEPETYPYTKKYIFENSNPIKGLLLFTLCCWMDMQMNYKIVWSRLLEEADQWVDNPQAYPIPRGNFPATAPNICKTLEVSQEKNIAKWFSEKILHIVRENGACNGNLYRFLGYVMEELLEPSYTLRGQIYNLKHGNCGLLGNWKRV</sequence>
<proteinExistence type="predicted"/>
<evidence type="ECO:0000313" key="1">
    <source>
        <dbReference type="EMBL" id="GAH60391.1"/>
    </source>
</evidence>
<organism evidence="1">
    <name type="scientific">marine sediment metagenome</name>
    <dbReference type="NCBI Taxonomy" id="412755"/>
    <lineage>
        <taxon>unclassified sequences</taxon>
        <taxon>metagenomes</taxon>
        <taxon>ecological metagenomes</taxon>
    </lineage>
</organism>
<comment type="caution">
    <text evidence="1">The sequence shown here is derived from an EMBL/GenBank/DDBJ whole genome shotgun (WGS) entry which is preliminary data.</text>
</comment>
<accession>X1GR71</accession>